<comment type="caution">
    <text evidence="3">The sequence shown here is derived from an EMBL/GenBank/DDBJ whole genome shotgun (WGS) entry which is preliminary data.</text>
</comment>
<dbReference type="Proteomes" id="UP001422759">
    <property type="component" value="Unassembled WGS sequence"/>
</dbReference>
<keyword evidence="2" id="KW-0732">Signal</keyword>
<proteinExistence type="predicted"/>
<evidence type="ECO:0000313" key="4">
    <source>
        <dbReference type="Proteomes" id="UP001422759"/>
    </source>
</evidence>
<feature type="compositionally biased region" description="Basic and acidic residues" evidence="1">
    <location>
        <begin position="55"/>
        <end position="73"/>
    </location>
</feature>
<reference evidence="3 4" key="1">
    <citation type="journal article" date="2019" name="Int. J. Syst. Evol. Microbiol.">
        <title>The Global Catalogue of Microorganisms (GCM) 10K type strain sequencing project: providing services to taxonomists for standard genome sequencing and annotation.</title>
        <authorList>
            <consortium name="The Broad Institute Genomics Platform"/>
            <consortium name="The Broad Institute Genome Sequencing Center for Infectious Disease"/>
            <person name="Wu L."/>
            <person name="Ma J."/>
        </authorList>
    </citation>
    <scope>NUCLEOTIDE SEQUENCE [LARGE SCALE GENOMIC DNA]</scope>
    <source>
        <strain evidence="3 4">JCM 14560</strain>
    </source>
</reference>
<sequence>MVPITVNVCFCGGWWHSGASAAAAAGVAATIGRPPTMAAPAAVAAERVTKSRRFKGMDDSNVGREDEASTRNK</sequence>
<evidence type="ECO:0000256" key="1">
    <source>
        <dbReference type="SAM" id="MobiDB-lite"/>
    </source>
</evidence>
<protein>
    <recommendedName>
        <fullName evidence="5">Secreted protein</fullName>
    </recommendedName>
</protein>
<name>A0ABN2ZUY0_9ACTN</name>
<feature type="signal peptide" evidence="2">
    <location>
        <begin position="1"/>
        <end position="21"/>
    </location>
</feature>
<dbReference type="EMBL" id="BAAANT010000023">
    <property type="protein sequence ID" value="GAA2148127.1"/>
    <property type="molecule type" value="Genomic_DNA"/>
</dbReference>
<accession>A0ABN2ZUY0</accession>
<keyword evidence="4" id="KW-1185">Reference proteome</keyword>
<gene>
    <name evidence="3" type="ORF">GCM10009760_39730</name>
</gene>
<organism evidence="3 4">
    <name type="scientific">Kitasatospora kazusensis</name>
    <dbReference type="NCBI Taxonomy" id="407974"/>
    <lineage>
        <taxon>Bacteria</taxon>
        <taxon>Bacillati</taxon>
        <taxon>Actinomycetota</taxon>
        <taxon>Actinomycetes</taxon>
        <taxon>Kitasatosporales</taxon>
        <taxon>Streptomycetaceae</taxon>
        <taxon>Kitasatospora</taxon>
    </lineage>
</organism>
<evidence type="ECO:0008006" key="5">
    <source>
        <dbReference type="Google" id="ProtNLM"/>
    </source>
</evidence>
<evidence type="ECO:0000256" key="2">
    <source>
        <dbReference type="SAM" id="SignalP"/>
    </source>
</evidence>
<evidence type="ECO:0000313" key="3">
    <source>
        <dbReference type="EMBL" id="GAA2148127.1"/>
    </source>
</evidence>
<feature type="chain" id="PRO_5046143190" description="Secreted protein" evidence="2">
    <location>
        <begin position="22"/>
        <end position="73"/>
    </location>
</feature>
<feature type="region of interest" description="Disordered" evidence="1">
    <location>
        <begin position="50"/>
        <end position="73"/>
    </location>
</feature>